<keyword evidence="2" id="KW-1185">Reference proteome</keyword>
<proteinExistence type="predicted"/>
<name>A0ACC6QDA5_9ACTN</name>
<evidence type="ECO:0000313" key="1">
    <source>
        <dbReference type="EMBL" id="MEJ8656408.1"/>
    </source>
</evidence>
<comment type="caution">
    <text evidence="1">The sequence shown here is derived from an EMBL/GenBank/DDBJ whole genome shotgun (WGS) entry which is preliminary data.</text>
</comment>
<evidence type="ECO:0000313" key="2">
    <source>
        <dbReference type="Proteomes" id="UP001375539"/>
    </source>
</evidence>
<dbReference type="Proteomes" id="UP001375539">
    <property type="component" value="Unassembled WGS sequence"/>
</dbReference>
<organism evidence="1 2">
    <name type="scientific">Streptomyces pratisoli</name>
    <dbReference type="NCBI Taxonomy" id="3139917"/>
    <lineage>
        <taxon>Bacteria</taxon>
        <taxon>Bacillati</taxon>
        <taxon>Actinomycetota</taxon>
        <taxon>Actinomycetes</taxon>
        <taxon>Kitasatosporales</taxon>
        <taxon>Streptomycetaceae</taxon>
        <taxon>Streptomyces</taxon>
    </lineage>
</organism>
<accession>A0ACC6QDA5</accession>
<dbReference type="EMBL" id="JBBKAI010000002">
    <property type="protein sequence ID" value="MEJ8656408.1"/>
    <property type="molecule type" value="Genomic_DNA"/>
</dbReference>
<reference evidence="1" key="1">
    <citation type="submission" date="2024-03" db="EMBL/GenBank/DDBJ databases">
        <title>Novel Streptomyces species of biotechnological and ecological value are a feature of Machair soil.</title>
        <authorList>
            <person name="Prole J.R."/>
            <person name="Goodfellow M."/>
            <person name="Allenby N."/>
            <person name="Ward A.C."/>
        </authorList>
    </citation>
    <scope>NUCLEOTIDE SEQUENCE</scope>
    <source>
        <strain evidence="1">MS1.AVA.4</strain>
    </source>
</reference>
<sequence>MTAAGTWAAAVRARPGPGRLLPLGTAADGAWLAESAAEPVLRRTAQEVRGVAPGRIRIAPADPDAAGASAFPPPPAAVPPGPLRIDAECEAAAVEPLPALAERLRTALFAAAVERLGLPVTVIDLRVTGLLDAVPELGGASSSSEASGARAVQPQDEIGRAAAAVPGVAHLTDALGRPVRIDESSARVACATSPGHRPVDVARAVRAAITPLLPSPVPVTIVITAVESRPAGA</sequence>
<protein>
    <submittedName>
        <fullName evidence="1">Uncharacterized protein</fullName>
    </submittedName>
</protein>
<gene>
    <name evidence="1" type="ORF">WKI58_07695</name>
</gene>